<evidence type="ECO:0000313" key="2">
    <source>
        <dbReference type="EMBL" id="RDX89916.1"/>
    </source>
</evidence>
<accession>A0A371GHA9</accession>
<dbReference type="Proteomes" id="UP000257109">
    <property type="component" value="Unassembled WGS sequence"/>
</dbReference>
<gene>
    <name evidence="2" type="ORF">CR513_28290</name>
</gene>
<dbReference type="OrthoDB" id="1436352at2759"/>
<proteinExistence type="predicted"/>
<evidence type="ECO:0000313" key="3">
    <source>
        <dbReference type="Proteomes" id="UP000257109"/>
    </source>
</evidence>
<name>A0A371GHA9_MUCPR</name>
<dbReference type="AlphaFoldDB" id="A0A371GHA9"/>
<evidence type="ECO:0000259" key="1">
    <source>
        <dbReference type="Pfam" id="PF07727"/>
    </source>
</evidence>
<dbReference type="EMBL" id="QJKJ01005533">
    <property type="protein sequence ID" value="RDX89916.1"/>
    <property type="molecule type" value="Genomic_DNA"/>
</dbReference>
<dbReference type="Pfam" id="PF07727">
    <property type="entry name" value="RVT_2"/>
    <property type="match status" value="1"/>
</dbReference>
<dbReference type="InterPro" id="IPR013103">
    <property type="entry name" value="RVT_2"/>
</dbReference>
<feature type="domain" description="Reverse transcriptase Ty1/copia-type" evidence="1">
    <location>
        <begin position="42"/>
        <end position="99"/>
    </location>
</feature>
<keyword evidence="3" id="KW-1185">Reference proteome</keyword>
<reference evidence="2" key="1">
    <citation type="submission" date="2018-05" db="EMBL/GenBank/DDBJ databases">
        <title>Draft genome of Mucuna pruriens seed.</title>
        <authorList>
            <person name="Nnadi N.E."/>
            <person name="Vos R."/>
            <person name="Hasami M.H."/>
            <person name="Devisetty U.K."/>
            <person name="Aguiy J.C."/>
        </authorList>
    </citation>
    <scope>NUCLEOTIDE SEQUENCE [LARGE SCALE GENOMIC DNA]</scope>
    <source>
        <strain evidence="2">JCA_2017</strain>
    </source>
</reference>
<feature type="non-terminal residue" evidence="2">
    <location>
        <position position="1"/>
    </location>
</feature>
<comment type="caution">
    <text evidence="2">The sequence shown here is derived from an EMBL/GenBank/DDBJ whole genome shotgun (WGS) entry which is preliminary data.</text>
</comment>
<protein>
    <recommendedName>
        <fullName evidence="1">Reverse transcriptase Ty1/copia-type domain-containing protein</fullName>
    </recommendedName>
</protein>
<organism evidence="2 3">
    <name type="scientific">Mucuna pruriens</name>
    <name type="common">Velvet bean</name>
    <name type="synonym">Dolichos pruriens</name>
    <dbReference type="NCBI Taxonomy" id="157652"/>
    <lineage>
        <taxon>Eukaryota</taxon>
        <taxon>Viridiplantae</taxon>
        <taxon>Streptophyta</taxon>
        <taxon>Embryophyta</taxon>
        <taxon>Tracheophyta</taxon>
        <taxon>Spermatophyta</taxon>
        <taxon>Magnoliopsida</taxon>
        <taxon>eudicotyledons</taxon>
        <taxon>Gunneridae</taxon>
        <taxon>Pentapetalae</taxon>
        <taxon>rosids</taxon>
        <taxon>fabids</taxon>
        <taxon>Fabales</taxon>
        <taxon>Fabaceae</taxon>
        <taxon>Papilionoideae</taxon>
        <taxon>50 kb inversion clade</taxon>
        <taxon>NPAAA clade</taxon>
        <taxon>indigoferoid/millettioid clade</taxon>
        <taxon>Phaseoleae</taxon>
        <taxon>Mucuna</taxon>
    </lineage>
</organism>
<sequence>MLNYFNSFKFFWAKTINTTCYLQNRIYIRPILRKTSYELLKVRLEVIHILLSFATYYNMILHKMDVRCAFLNGIINKDIYVKQPPSFESDAFPNHTSRKNYNSHFVIVQIYVDYTDETLFEEFSELM</sequence>